<dbReference type="PROSITE" id="PS51405">
    <property type="entry name" value="HEME_HALOPEROXIDASE"/>
    <property type="match status" value="1"/>
</dbReference>
<gene>
    <name evidence="9" type="ORF">CC84DRAFT_1233170</name>
</gene>
<keyword evidence="3" id="KW-0349">Heme</keyword>
<keyword evidence="2" id="KW-0575">Peroxidase</keyword>
<dbReference type="GO" id="GO:0046872">
    <property type="term" value="F:metal ion binding"/>
    <property type="evidence" value="ECO:0007669"/>
    <property type="project" value="UniProtKB-KW"/>
</dbReference>
<dbReference type="InterPro" id="IPR000028">
    <property type="entry name" value="Chloroperoxidase"/>
</dbReference>
<dbReference type="EMBL" id="KV441563">
    <property type="protein sequence ID" value="OAF98910.1"/>
    <property type="molecule type" value="Genomic_DNA"/>
</dbReference>
<dbReference type="Gene3D" id="1.10.489.10">
    <property type="entry name" value="Chloroperoxidase-like"/>
    <property type="match status" value="1"/>
</dbReference>
<evidence type="ECO:0000259" key="8">
    <source>
        <dbReference type="PROSITE" id="PS51405"/>
    </source>
</evidence>
<name>A0A177BVB3_9PLEO</name>
<keyword evidence="5" id="KW-0560">Oxidoreductase</keyword>
<comment type="similarity">
    <text evidence="7">Belongs to the chloroperoxidase family.</text>
</comment>
<feature type="domain" description="Heme haloperoxidase family profile" evidence="8">
    <location>
        <begin position="1"/>
        <end position="134"/>
    </location>
</feature>
<reference evidence="9 10" key="1">
    <citation type="submission" date="2016-05" db="EMBL/GenBank/DDBJ databases">
        <title>Comparative analysis of secretome profiles of manganese(II)-oxidizing ascomycete fungi.</title>
        <authorList>
            <consortium name="DOE Joint Genome Institute"/>
            <person name="Zeiner C.A."/>
            <person name="Purvine S.O."/>
            <person name="Zink E.M."/>
            <person name="Wu S."/>
            <person name="Pasa-Tolic L."/>
            <person name="Chaput D.L."/>
            <person name="Haridas S."/>
            <person name="Grigoriev I.V."/>
            <person name="Santelli C.M."/>
            <person name="Hansel C.M."/>
        </authorList>
    </citation>
    <scope>NUCLEOTIDE SEQUENCE [LARGE SCALE GENOMIC DNA]</scope>
    <source>
        <strain evidence="9 10">AP3s5-JAC2a</strain>
    </source>
</reference>
<evidence type="ECO:0000313" key="9">
    <source>
        <dbReference type="EMBL" id="OAF98910.1"/>
    </source>
</evidence>
<evidence type="ECO:0000313" key="10">
    <source>
        <dbReference type="Proteomes" id="UP000077069"/>
    </source>
</evidence>
<dbReference type="Pfam" id="PF01328">
    <property type="entry name" value="Peroxidase_2"/>
    <property type="match status" value="1"/>
</dbReference>
<dbReference type="GeneID" id="28767268"/>
<evidence type="ECO:0000256" key="1">
    <source>
        <dbReference type="ARBA" id="ARBA00001970"/>
    </source>
</evidence>
<comment type="cofactor">
    <cofactor evidence="1">
        <name>heme b</name>
        <dbReference type="ChEBI" id="CHEBI:60344"/>
    </cofactor>
</comment>
<evidence type="ECO:0000256" key="2">
    <source>
        <dbReference type="ARBA" id="ARBA00022559"/>
    </source>
</evidence>
<evidence type="ECO:0000256" key="7">
    <source>
        <dbReference type="ARBA" id="ARBA00025795"/>
    </source>
</evidence>
<dbReference type="RefSeq" id="XP_018029276.1">
    <property type="nucleotide sequence ID" value="XM_018183782.1"/>
</dbReference>
<proteinExistence type="inferred from homology"/>
<dbReference type="OrthoDB" id="407298at2759"/>
<dbReference type="GO" id="GO:0004601">
    <property type="term" value="F:peroxidase activity"/>
    <property type="evidence" value="ECO:0007669"/>
    <property type="project" value="UniProtKB-KW"/>
</dbReference>
<evidence type="ECO:0000256" key="5">
    <source>
        <dbReference type="ARBA" id="ARBA00023002"/>
    </source>
</evidence>
<sequence length="220" mass="23905">MSASGDPTSLDLGQFKQLASMSLGANSYDLTVFQPFRGARFNHSVSTNGHYWAGPFIHFAVHTATYVFTYRFFANHSPEHPEGYLDIDSLMAFEDVTRNANGEFVWKTGREHIPNDWYRRAIGDDFGIAASALGTVDALQHLPYMAVLGGNTGEPNTFTGVNVADLTGGVLNPETLLQGNNTMFLAFQAVSAVAPDILRGLVGNVLLEVQKLTVVLTSCN</sequence>
<dbReference type="PANTHER" id="PTHR33577:SF1">
    <property type="entry name" value="HEME HALOPEROXIDASE FAMILY PROFILE DOMAIN-CONTAINING PROTEIN"/>
    <property type="match status" value="1"/>
</dbReference>
<dbReference type="AlphaFoldDB" id="A0A177BVB3"/>
<protein>
    <recommendedName>
        <fullName evidence="8">Heme haloperoxidase family profile domain-containing protein</fullName>
    </recommendedName>
</protein>
<dbReference type="InParanoid" id="A0A177BVB3"/>
<keyword evidence="6" id="KW-0408">Iron</keyword>
<evidence type="ECO:0000256" key="3">
    <source>
        <dbReference type="ARBA" id="ARBA00022617"/>
    </source>
</evidence>
<dbReference type="Proteomes" id="UP000077069">
    <property type="component" value="Unassembled WGS sequence"/>
</dbReference>
<evidence type="ECO:0000256" key="4">
    <source>
        <dbReference type="ARBA" id="ARBA00022723"/>
    </source>
</evidence>
<accession>A0A177BVB3</accession>
<dbReference type="PANTHER" id="PTHR33577">
    <property type="entry name" value="STERIGMATOCYSTIN BIOSYNTHESIS PEROXIDASE STCC-RELATED"/>
    <property type="match status" value="1"/>
</dbReference>
<organism evidence="9 10">
    <name type="scientific">Paraphaeosphaeria sporulosa</name>
    <dbReference type="NCBI Taxonomy" id="1460663"/>
    <lineage>
        <taxon>Eukaryota</taxon>
        <taxon>Fungi</taxon>
        <taxon>Dikarya</taxon>
        <taxon>Ascomycota</taxon>
        <taxon>Pezizomycotina</taxon>
        <taxon>Dothideomycetes</taxon>
        <taxon>Pleosporomycetidae</taxon>
        <taxon>Pleosporales</taxon>
        <taxon>Massarineae</taxon>
        <taxon>Didymosphaeriaceae</taxon>
        <taxon>Paraphaeosphaeria</taxon>
    </lineage>
</organism>
<dbReference type="InterPro" id="IPR036851">
    <property type="entry name" value="Chloroperoxidase-like_sf"/>
</dbReference>
<keyword evidence="10" id="KW-1185">Reference proteome</keyword>
<evidence type="ECO:0000256" key="6">
    <source>
        <dbReference type="ARBA" id="ARBA00023004"/>
    </source>
</evidence>
<keyword evidence="4" id="KW-0479">Metal-binding</keyword>